<dbReference type="PIRSF" id="PIRSF037511">
    <property type="entry name" value="Transl_init_SUI1_pro"/>
    <property type="match status" value="1"/>
</dbReference>
<keyword evidence="3" id="KW-0648">Protein biosynthesis</keyword>
<dbReference type="HOGENOM" id="CLU_082805_4_0_0"/>
<keyword evidence="5" id="KW-0396">Initiation factor</keyword>
<feature type="domain" description="SUI1" evidence="4">
    <location>
        <begin position="42"/>
        <end position="108"/>
    </location>
</feature>
<dbReference type="Proteomes" id="UP000006860">
    <property type="component" value="Chromosome"/>
</dbReference>
<dbReference type="OrthoDB" id="9792915at2"/>
<dbReference type="SUPFAM" id="SSF55159">
    <property type="entry name" value="eIF1-like"/>
    <property type="match status" value="1"/>
</dbReference>
<evidence type="ECO:0000259" key="4">
    <source>
        <dbReference type="PROSITE" id="PS50296"/>
    </source>
</evidence>
<protein>
    <submittedName>
        <fullName evidence="5">Translation initiation factor 1 (eIF-1/SUI1)</fullName>
    </submittedName>
</protein>
<dbReference type="GO" id="GO:0003743">
    <property type="term" value="F:translation initiation factor activity"/>
    <property type="evidence" value="ECO:0007669"/>
    <property type="project" value="UniProtKB-KW"/>
</dbReference>
<dbReference type="GO" id="GO:0006417">
    <property type="term" value="P:regulation of translation"/>
    <property type="evidence" value="ECO:0007669"/>
    <property type="project" value="UniProtKB-KW"/>
</dbReference>
<comment type="similarity">
    <text evidence="1">Belongs to the SUI1 family.</text>
</comment>
<gene>
    <name evidence="5" type="ordered locus">Plabr_3388</name>
</gene>
<dbReference type="PANTHER" id="PTHR12789">
    <property type="entry name" value="DENSITY-REGULATED PROTEIN HOMOLOG"/>
    <property type="match status" value="1"/>
</dbReference>
<reference evidence="6" key="1">
    <citation type="submission" date="2011-02" db="EMBL/GenBank/DDBJ databases">
        <title>The complete genome of Planctomyces brasiliensis DSM 5305.</title>
        <authorList>
            <person name="Lucas S."/>
            <person name="Copeland A."/>
            <person name="Lapidus A."/>
            <person name="Bruce D."/>
            <person name="Goodwin L."/>
            <person name="Pitluck S."/>
            <person name="Kyrpides N."/>
            <person name="Mavromatis K."/>
            <person name="Pagani I."/>
            <person name="Ivanova N."/>
            <person name="Ovchinnikova G."/>
            <person name="Lu M."/>
            <person name="Detter J.C."/>
            <person name="Han C."/>
            <person name="Land M."/>
            <person name="Hauser L."/>
            <person name="Markowitz V."/>
            <person name="Cheng J.-F."/>
            <person name="Hugenholtz P."/>
            <person name="Woyke T."/>
            <person name="Wu D."/>
            <person name="Tindall B."/>
            <person name="Pomrenke H.G."/>
            <person name="Brambilla E."/>
            <person name="Klenk H.-P."/>
            <person name="Eisen J.A."/>
        </authorList>
    </citation>
    <scope>NUCLEOTIDE SEQUENCE [LARGE SCALE GENOMIC DNA]</scope>
    <source>
        <strain evidence="6">ATCC 49424 / DSM 5305 / JCM 21570 / NBRC 103401 / IFAM 1448</strain>
    </source>
</reference>
<dbReference type="InterPro" id="IPR036877">
    <property type="entry name" value="SUI1_dom_sf"/>
</dbReference>
<dbReference type="KEGG" id="pbs:Plabr_3388"/>
<dbReference type="InterPro" id="IPR005872">
    <property type="entry name" value="SUI1_arc_bac"/>
</dbReference>
<dbReference type="InterPro" id="IPR050318">
    <property type="entry name" value="DENR/SUI1_TIF"/>
</dbReference>
<accession>F0SM30</accession>
<dbReference type="RefSeq" id="WP_013629704.1">
    <property type="nucleotide sequence ID" value="NC_015174.1"/>
</dbReference>
<name>F0SM30_RUBBR</name>
<organism evidence="5 6">
    <name type="scientific">Rubinisphaera brasiliensis (strain ATCC 49424 / DSM 5305 / JCM 21570 / IAM 15109 / NBRC 103401 / IFAM 1448)</name>
    <name type="common">Planctomyces brasiliensis</name>
    <dbReference type="NCBI Taxonomy" id="756272"/>
    <lineage>
        <taxon>Bacteria</taxon>
        <taxon>Pseudomonadati</taxon>
        <taxon>Planctomycetota</taxon>
        <taxon>Planctomycetia</taxon>
        <taxon>Planctomycetales</taxon>
        <taxon>Planctomycetaceae</taxon>
        <taxon>Rubinisphaera</taxon>
    </lineage>
</organism>
<dbReference type="GO" id="GO:0002188">
    <property type="term" value="P:translation reinitiation"/>
    <property type="evidence" value="ECO:0007669"/>
    <property type="project" value="TreeGrafter"/>
</dbReference>
<evidence type="ECO:0000256" key="2">
    <source>
        <dbReference type="ARBA" id="ARBA00022845"/>
    </source>
</evidence>
<dbReference type="GO" id="GO:0001731">
    <property type="term" value="P:formation of translation preinitiation complex"/>
    <property type="evidence" value="ECO:0007669"/>
    <property type="project" value="TreeGrafter"/>
</dbReference>
<dbReference type="eggNOG" id="COG0023">
    <property type="taxonomic scope" value="Bacteria"/>
</dbReference>
<sequence>MGLFAGTPFDRPLRCEVCEELEEDCTCPPPAAEVIPPEKQQLRVAVEKRKKGKTVTVVRDLADQPEIVAELLTTLKTACGAGGTIKEGVVEIQGDHLSRVQDKLKSLGYRLRK</sequence>
<evidence type="ECO:0000313" key="6">
    <source>
        <dbReference type="Proteomes" id="UP000006860"/>
    </source>
</evidence>
<keyword evidence="6" id="KW-1185">Reference proteome</keyword>
<evidence type="ECO:0000256" key="1">
    <source>
        <dbReference type="ARBA" id="ARBA00005422"/>
    </source>
</evidence>
<dbReference type="PANTHER" id="PTHR12789:SF0">
    <property type="entry name" value="DENSITY-REGULATED PROTEIN"/>
    <property type="match status" value="1"/>
</dbReference>
<dbReference type="STRING" id="756272.Plabr_3388"/>
<dbReference type="PROSITE" id="PS50296">
    <property type="entry name" value="SUI1"/>
    <property type="match status" value="1"/>
</dbReference>
<dbReference type="CDD" id="cd11567">
    <property type="entry name" value="YciH_like"/>
    <property type="match status" value="1"/>
</dbReference>
<evidence type="ECO:0000313" key="5">
    <source>
        <dbReference type="EMBL" id="ADY60985.1"/>
    </source>
</evidence>
<dbReference type="Pfam" id="PF01253">
    <property type="entry name" value="SUI1"/>
    <property type="match status" value="1"/>
</dbReference>
<dbReference type="EMBL" id="CP002546">
    <property type="protein sequence ID" value="ADY60985.1"/>
    <property type="molecule type" value="Genomic_DNA"/>
</dbReference>
<keyword evidence="2" id="KW-0810">Translation regulation</keyword>
<evidence type="ECO:0000256" key="3">
    <source>
        <dbReference type="ARBA" id="ARBA00022917"/>
    </source>
</evidence>
<dbReference type="AlphaFoldDB" id="F0SM30"/>
<proteinExistence type="inferred from homology"/>
<dbReference type="Gene3D" id="3.30.780.10">
    <property type="entry name" value="SUI1-like domain"/>
    <property type="match status" value="1"/>
</dbReference>
<dbReference type="GO" id="GO:0003729">
    <property type="term" value="F:mRNA binding"/>
    <property type="evidence" value="ECO:0007669"/>
    <property type="project" value="TreeGrafter"/>
</dbReference>
<dbReference type="InterPro" id="IPR001950">
    <property type="entry name" value="SUI1"/>
</dbReference>